<dbReference type="Proteomes" id="UP000015105">
    <property type="component" value="Chromosome 6D"/>
</dbReference>
<accession>A0A453PL26</accession>
<reference evidence="1" key="5">
    <citation type="journal article" date="2021" name="G3 (Bethesda)">
        <title>Aegilops tauschii genome assembly Aet v5.0 features greater sequence contiguity and improved annotation.</title>
        <authorList>
            <person name="Wang L."/>
            <person name="Zhu T."/>
            <person name="Rodriguez J.C."/>
            <person name="Deal K.R."/>
            <person name="Dubcovsky J."/>
            <person name="McGuire P.E."/>
            <person name="Lux T."/>
            <person name="Spannagl M."/>
            <person name="Mayer K.F.X."/>
            <person name="Baldrich P."/>
            <person name="Meyers B.C."/>
            <person name="Huo N."/>
            <person name="Gu Y.Q."/>
            <person name="Zhou H."/>
            <person name="Devos K.M."/>
            <person name="Bennetzen J.L."/>
            <person name="Unver T."/>
            <person name="Budak H."/>
            <person name="Gulick P.J."/>
            <person name="Galiba G."/>
            <person name="Kalapos B."/>
            <person name="Nelson D.R."/>
            <person name="Li P."/>
            <person name="You F.M."/>
            <person name="Luo M.C."/>
            <person name="Dvorak J."/>
        </authorList>
    </citation>
    <scope>NUCLEOTIDE SEQUENCE [LARGE SCALE GENOMIC DNA]</scope>
    <source>
        <strain evidence="1">cv. AL8/78</strain>
    </source>
</reference>
<organism evidence="1 2">
    <name type="scientific">Aegilops tauschii subsp. strangulata</name>
    <name type="common">Goatgrass</name>
    <dbReference type="NCBI Taxonomy" id="200361"/>
    <lineage>
        <taxon>Eukaryota</taxon>
        <taxon>Viridiplantae</taxon>
        <taxon>Streptophyta</taxon>
        <taxon>Embryophyta</taxon>
        <taxon>Tracheophyta</taxon>
        <taxon>Spermatophyta</taxon>
        <taxon>Magnoliopsida</taxon>
        <taxon>Liliopsida</taxon>
        <taxon>Poales</taxon>
        <taxon>Poaceae</taxon>
        <taxon>BOP clade</taxon>
        <taxon>Pooideae</taxon>
        <taxon>Triticodae</taxon>
        <taxon>Triticeae</taxon>
        <taxon>Triticinae</taxon>
        <taxon>Aegilops</taxon>
    </lineage>
</organism>
<dbReference type="AlphaFoldDB" id="A0A453PL26"/>
<proteinExistence type="predicted"/>
<dbReference type="Gramene" id="AET6Gv20769000.1">
    <property type="protein sequence ID" value="AET6Gv20769000.1"/>
    <property type="gene ID" value="AET6Gv20769000"/>
</dbReference>
<sequence>GRCYYCEKEGAKIVHPDLEKYIGRDPTLSAWLAVTAVARRLKILSVMASL</sequence>
<reference evidence="2" key="2">
    <citation type="journal article" date="2017" name="Nat. Plants">
        <title>The Aegilops tauschii genome reveals multiple impacts of transposons.</title>
        <authorList>
            <person name="Zhao G."/>
            <person name="Zou C."/>
            <person name="Li K."/>
            <person name="Wang K."/>
            <person name="Li T."/>
            <person name="Gao L."/>
            <person name="Zhang X."/>
            <person name="Wang H."/>
            <person name="Yang Z."/>
            <person name="Liu X."/>
            <person name="Jiang W."/>
            <person name="Mao L."/>
            <person name="Kong X."/>
            <person name="Jiao Y."/>
            <person name="Jia J."/>
        </authorList>
    </citation>
    <scope>NUCLEOTIDE SEQUENCE [LARGE SCALE GENOMIC DNA]</scope>
    <source>
        <strain evidence="2">cv. AL8/78</strain>
    </source>
</reference>
<reference evidence="1" key="3">
    <citation type="journal article" date="2017" name="Nature">
        <title>Genome sequence of the progenitor of the wheat D genome Aegilops tauschii.</title>
        <authorList>
            <person name="Luo M.C."/>
            <person name="Gu Y.Q."/>
            <person name="Puiu D."/>
            <person name="Wang H."/>
            <person name="Twardziok S.O."/>
            <person name="Deal K.R."/>
            <person name="Huo N."/>
            <person name="Zhu T."/>
            <person name="Wang L."/>
            <person name="Wang Y."/>
            <person name="McGuire P.E."/>
            <person name="Liu S."/>
            <person name="Long H."/>
            <person name="Ramasamy R.K."/>
            <person name="Rodriguez J.C."/>
            <person name="Van S.L."/>
            <person name="Yuan L."/>
            <person name="Wang Z."/>
            <person name="Xia Z."/>
            <person name="Xiao L."/>
            <person name="Anderson O.D."/>
            <person name="Ouyang S."/>
            <person name="Liang Y."/>
            <person name="Zimin A.V."/>
            <person name="Pertea G."/>
            <person name="Qi P."/>
            <person name="Bennetzen J.L."/>
            <person name="Dai X."/>
            <person name="Dawson M.W."/>
            <person name="Muller H.G."/>
            <person name="Kugler K."/>
            <person name="Rivarola-Duarte L."/>
            <person name="Spannagl M."/>
            <person name="Mayer K.F.X."/>
            <person name="Lu F.H."/>
            <person name="Bevan M.W."/>
            <person name="Leroy P."/>
            <person name="Li P."/>
            <person name="You F.M."/>
            <person name="Sun Q."/>
            <person name="Liu Z."/>
            <person name="Lyons E."/>
            <person name="Wicker T."/>
            <person name="Salzberg S.L."/>
            <person name="Devos K.M."/>
            <person name="Dvorak J."/>
        </authorList>
    </citation>
    <scope>NUCLEOTIDE SEQUENCE [LARGE SCALE GENOMIC DNA]</scope>
    <source>
        <strain evidence="1">cv. AL8/78</strain>
    </source>
</reference>
<reference evidence="1" key="4">
    <citation type="submission" date="2019-03" db="UniProtKB">
        <authorList>
            <consortium name="EnsemblPlants"/>
        </authorList>
    </citation>
    <scope>IDENTIFICATION</scope>
</reference>
<evidence type="ECO:0000313" key="2">
    <source>
        <dbReference type="Proteomes" id="UP000015105"/>
    </source>
</evidence>
<dbReference type="EnsemblPlants" id="AET6Gv20769000.1">
    <property type="protein sequence ID" value="AET6Gv20769000.1"/>
    <property type="gene ID" value="AET6Gv20769000"/>
</dbReference>
<protein>
    <submittedName>
        <fullName evidence="1">Uncharacterized protein</fullName>
    </submittedName>
</protein>
<keyword evidence="2" id="KW-1185">Reference proteome</keyword>
<reference evidence="2" key="1">
    <citation type="journal article" date="2014" name="Science">
        <title>Ancient hybridizations among the ancestral genomes of bread wheat.</title>
        <authorList>
            <consortium name="International Wheat Genome Sequencing Consortium,"/>
            <person name="Marcussen T."/>
            <person name="Sandve S.R."/>
            <person name="Heier L."/>
            <person name="Spannagl M."/>
            <person name="Pfeifer M."/>
            <person name="Jakobsen K.S."/>
            <person name="Wulff B.B."/>
            <person name="Steuernagel B."/>
            <person name="Mayer K.F."/>
            <person name="Olsen O.A."/>
        </authorList>
    </citation>
    <scope>NUCLEOTIDE SEQUENCE [LARGE SCALE GENOMIC DNA]</scope>
    <source>
        <strain evidence="2">cv. AL8/78</strain>
    </source>
</reference>
<evidence type="ECO:0000313" key="1">
    <source>
        <dbReference type="EnsemblPlants" id="AET6Gv20769000.1"/>
    </source>
</evidence>
<name>A0A453PL26_AEGTS</name>